<evidence type="ECO:0000313" key="3">
    <source>
        <dbReference type="EMBL" id="OHA23126.1"/>
    </source>
</evidence>
<accession>A0A1G2MGV3</accession>
<evidence type="ECO:0000256" key="2">
    <source>
        <dbReference type="HAMAP-Rule" id="MF_00048"/>
    </source>
</evidence>
<dbReference type="Pfam" id="PF02021">
    <property type="entry name" value="UPF0102"/>
    <property type="match status" value="1"/>
</dbReference>
<dbReference type="AlphaFoldDB" id="A0A1G2MGV3"/>
<dbReference type="PANTHER" id="PTHR34039">
    <property type="entry name" value="UPF0102 PROTEIN YRAN"/>
    <property type="match status" value="1"/>
</dbReference>
<reference evidence="3 4" key="1">
    <citation type="journal article" date="2016" name="Nat. Commun.">
        <title>Thousands of microbial genomes shed light on interconnected biogeochemical processes in an aquifer system.</title>
        <authorList>
            <person name="Anantharaman K."/>
            <person name="Brown C.T."/>
            <person name="Hug L.A."/>
            <person name="Sharon I."/>
            <person name="Castelle C.J."/>
            <person name="Probst A.J."/>
            <person name="Thomas B.C."/>
            <person name="Singh A."/>
            <person name="Wilkins M.J."/>
            <person name="Karaoz U."/>
            <person name="Brodie E.L."/>
            <person name="Williams K.H."/>
            <person name="Hubbard S.S."/>
            <person name="Banfield J.F."/>
        </authorList>
    </citation>
    <scope>NUCLEOTIDE SEQUENCE [LARGE SCALE GENOMIC DNA]</scope>
</reference>
<comment type="caution">
    <text evidence="3">The sequence shown here is derived from an EMBL/GenBank/DDBJ whole genome shotgun (WGS) entry which is preliminary data.</text>
</comment>
<dbReference type="HAMAP" id="MF_00048">
    <property type="entry name" value="UPF0102"/>
    <property type="match status" value="1"/>
</dbReference>
<dbReference type="InterPro" id="IPR003509">
    <property type="entry name" value="UPF0102_YraN-like"/>
</dbReference>
<evidence type="ECO:0000256" key="1">
    <source>
        <dbReference type="ARBA" id="ARBA00006738"/>
    </source>
</evidence>
<dbReference type="InterPro" id="IPR011335">
    <property type="entry name" value="Restrct_endonuc-II-like"/>
</dbReference>
<dbReference type="SUPFAM" id="SSF52980">
    <property type="entry name" value="Restriction endonuclease-like"/>
    <property type="match status" value="1"/>
</dbReference>
<dbReference type="Proteomes" id="UP000176493">
    <property type="component" value="Unassembled WGS sequence"/>
</dbReference>
<dbReference type="GO" id="GO:0003676">
    <property type="term" value="F:nucleic acid binding"/>
    <property type="evidence" value="ECO:0007669"/>
    <property type="project" value="InterPro"/>
</dbReference>
<gene>
    <name evidence="3" type="ORF">A2W52_00125</name>
</gene>
<dbReference type="PANTHER" id="PTHR34039:SF1">
    <property type="entry name" value="UPF0102 PROTEIN YRAN"/>
    <property type="match status" value="1"/>
</dbReference>
<comment type="similarity">
    <text evidence="1 2">Belongs to the UPF0102 family.</text>
</comment>
<proteinExistence type="inferred from homology"/>
<name>A0A1G2MGV3_9BACT</name>
<organism evidence="3 4">
    <name type="scientific">Candidatus Taylorbacteria bacterium RIFCSPHIGHO2_02_49_25</name>
    <dbReference type="NCBI Taxonomy" id="1802305"/>
    <lineage>
        <taxon>Bacteria</taxon>
        <taxon>Candidatus Tayloriibacteriota</taxon>
    </lineage>
</organism>
<protein>
    <recommendedName>
        <fullName evidence="2">UPF0102 protein A2W52_00125</fullName>
    </recommendedName>
</protein>
<dbReference type="InterPro" id="IPR011856">
    <property type="entry name" value="tRNA_endonuc-like_dom_sf"/>
</dbReference>
<dbReference type="Gene3D" id="3.40.1350.10">
    <property type="match status" value="1"/>
</dbReference>
<evidence type="ECO:0000313" key="4">
    <source>
        <dbReference type="Proteomes" id="UP000176493"/>
    </source>
</evidence>
<dbReference type="EMBL" id="MHRJ01000015">
    <property type="protein sequence ID" value="OHA23126.1"/>
    <property type="molecule type" value="Genomic_DNA"/>
</dbReference>
<sequence>MDSKSEIKMRTVQNTGPLGEELVVRFLMKRGHCVVDRNFRRPWGELDIVSKMNNVIHFIEVKSTSSCVNSERLSYKARDFKEIISIVTHETSAYGKSLEPITSRRYERQAKDHYRPEDNVHPAKMKRLKRIIQTYLNTRHVSDETNWQFDVATVYIDKDQKRARINLLENLIL</sequence>